<dbReference type="InterPro" id="IPR029030">
    <property type="entry name" value="Caspase-like_dom_sf"/>
</dbReference>
<evidence type="ECO:0000256" key="1">
    <source>
        <dbReference type="ARBA" id="ARBA00022703"/>
    </source>
</evidence>
<keyword evidence="2" id="KW-0378">Hydrolase</keyword>
<dbReference type="OrthoDB" id="10255174at2759"/>
<evidence type="ECO:0000256" key="2">
    <source>
        <dbReference type="ARBA" id="ARBA00022807"/>
    </source>
</evidence>
<evidence type="ECO:0000259" key="4">
    <source>
        <dbReference type="Pfam" id="PF00656"/>
    </source>
</evidence>
<organism evidence="5 6">
    <name type="scientific">Gymnopus androsaceus JB14</name>
    <dbReference type="NCBI Taxonomy" id="1447944"/>
    <lineage>
        <taxon>Eukaryota</taxon>
        <taxon>Fungi</taxon>
        <taxon>Dikarya</taxon>
        <taxon>Basidiomycota</taxon>
        <taxon>Agaricomycotina</taxon>
        <taxon>Agaricomycetes</taxon>
        <taxon>Agaricomycetidae</taxon>
        <taxon>Agaricales</taxon>
        <taxon>Marasmiineae</taxon>
        <taxon>Omphalotaceae</taxon>
        <taxon>Gymnopus</taxon>
    </lineage>
</organism>
<dbReference type="Gene3D" id="3.40.50.1460">
    <property type="match status" value="1"/>
</dbReference>
<dbReference type="Pfam" id="PF00656">
    <property type="entry name" value="Peptidase_C14"/>
    <property type="match status" value="1"/>
</dbReference>
<feature type="domain" description="Peptidase C14 caspase" evidence="4">
    <location>
        <begin position="33"/>
        <end position="140"/>
    </location>
</feature>
<keyword evidence="2" id="KW-0788">Thiol protease</keyword>
<evidence type="ECO:0000313" key="5">
    <source>
        <dbReference type="EMBL" id="KAE9391587.1"/>
    </source>
</evidence>
<dbReference type="GO" id="GO:0006915">
    <property type="term" value="P:apoptotic process"/>
    <property type="evidence" value="ECO:0007669"/>
    <property type="project" value="UniProtKB-KW"/>
</dbReference>
<name>A0A6A4H336_9AGAR</name>
<keyword evidence="1" id="KW-0053">Apoptosis</keyword>
<protein>
    <recommendedName>
        <fullName evidence="4">Peptidase C14 caspase domain-containing protein</fullName>
    </recommendedName>
</protein>
<keyword evidence="2" id="KW-0645">Protease</keyword>
<dbReference type="SUPFAM" id="SSF52129">
    <property type="entry name" value="Caspase-like"/>
    <property type="match status" value="1"/>
</dbReference>
<evidence type="ECO:0000313" key="6">
    <source>
        <dbReference type="Proteomes" id="UP000799118"/>
    </source>
</evidence>
<gene>
    <name evidence="5" type="ORF">BT96DRAFT_925252</name>
</gene>
<sequence length="179" mass="19694">MDLDESCNTHSLSQWQMKNSNPDPFPRPESSLFALIIGIDEYADVAIPNLEGAVNDANDVRDFLTSFLHVPTRRIKSLYNKDATRAAIETEIQNLATSTIISKEDPILIFFAGHGAQAKAPSSWPSGARQKLQMLVPHDFMSNGSDDVERGQGVLNVRLSHLLAGLASEKSDNITIIFD</sequence>
<dbReference type="Proteomes" id="UP000799118">
    <property type="component" value="Unassembled WGS sequence"/>
</dbReference>
<dbReference type="GO" id="GO:0004197">
    <property type="term" value="F:cysteine-type endopeptidase activity"/>
    <property type="evidence" value="ECO:0007669"/>
    <property type="project" value="InterPro"/>
</dbReference>
<feature type="region of interest" description="Disordered" evidence="3">
    <location>
        <begin position="1"/>
        <end position="24"/>
    </location>
</feature>
<accession>A0A6A4H336</accession>
<dbReference type="AlphaFoldDB" id="A0A6A4H336"/>
<feature type="compositionally biased region" description="Polar residues" evidence="3">
    <location>
        <begin position="1"/>
        <end position="22"/>
    </location>
</feature>
<keyword evidence="6" id="KW-1185">Reference proteome</keyword>
<proteinExistence type="predicted"/>
<dbReference type="GO" id="GO:0006508">
    <property type="term" value="P:proteolysis"/>
    <property type="evidence" value="ECO:0007669"/>
    <property type="project" value="InterPro"/>
</dbReference>
<evidence type="ECO:0000256" key="3">
    <source>
        <dbReference type="SAM" id="MobiDB-lite"/>
    </source>
</evidence>
<dbReference type="EMBL" id="ML769619">
    <property type="protein sequence ID" value="KAE9391587.1"/>
    <property type="molecule type" value="Genomic_DNA"/>
</dbReference>
<dbReference type="InterPro" id="IPR011600">
    <property type="entry name" value="Pept_C14_caspase"/>
</dbReference>
<reference evidence="5" key="1">
    <citation type="journal article" date="2019" name="Environ. Microbiol.">
        <title>Fungal ecological strategies reflected in gene transcription - a case study of two litter decomposers.</title>
        <authorList>
            <person name="Barbi F."/>
            <person name="Kohler A."/>
            <person name="Barry K."/>
            <person name="Baskaran P."/>
            <person name="Daum C."/>
            <person name="Fauchery L."/>
            <person name="Ihrmark K."/>
            <person name="Kuo A."/>
            <person name="LaButti K."/>
            <person name="Lipzen A."/>
            <person name="Morin E."/>
            <person name="Grigoriev I.V."/>
            <person name="Henrissat B."/>
            <person name="Lindahl B."/>
            <person name="Martin F."/>
        </authorList>
    </citation>
    <scope>NUCLEOTIDE SEQUENCE</scope>
    <source>
        <strain evidence="5">JB14</strain>
    </source>
</reference>